<feature type="compositionally biased region" description="Low complexity" evidence="1">
    <location>
        <begin position="253"/>
        <end position="268"/>
    </location>
</feature>
<dbReference type="SMART" id="SM00220">
    <property type="entry name" value="S_TKc"/>
    <property type="match status" value="1"/>
</dbReference>
<protein>
    <recommendedName>
        <fullName evidence="2">Protein kinase domain-containing protein</fullName>
    </recommendedName>
</protein>
<dbReference type="PROSITE" id="PS50011">
    <property type="entry name" value="PROTEIN_KINASE_DOM"/>
    <property type="match status" value="1"/>
</dbReference>
<gene>
    <name evidence="3" type="ORF">VKT23_014681</name>
</gene>
<feature type="compositionally biased region" description="Low complexity" evidence="1">
    <location>
        <begin position="512"/>
        <end position="522"/>
    </location>
</feature>
<feature type="compositionally biased region" description="Low complexity" evidence="1">
    <location>
        <begin position="481"/>
        <end position="504"/>
    </location>
</feature>
<feature type="domain" description="Protein kinase" evidence="2">
    <location>
        <begin position="605"/>
        <end position="996"/>
    </location>
</feature>
<dbReference type="Pfam" id="PF17667">
    <property type="entry name" value="Pkinase_fungal"/>
    <property type="match status" value="1"/>
</dbReference>
<keyword evidence="4" id="KW-1185">Reference proteome</keyword>
<reference evidence="3 4" key="1">
    <citation type="submission" date="2024-01" db="EMBL/GenBank/DDBJ databases">
        <title>A draft genome for the cacao thread blight pathogen Marasmiellus scandens.</title>
        <authorList>
            <person name="Baruah I.K."/>
            <person name="Leung J."/>
            <person name="Bukari Y."/>
            <person name="Amoako-Attah I."/>
            <person name="Meinhardt L.W."/>
            <person name="Bailey B.A."/>
            <person name="Cohen S.P."/>
        </authorList>
    </citation>
    <scope>NUCLEOTIDE SEQUENCE [LARGE SCALE GENOMIC DNA]</scope>
    <source>
        <strain evidence="3 4">GH-19</strain>
    </source>
</reference>
<dbReference type="PANTHER" id="PTHR38248">
    <property type="entry name" value="FUNK1 6"/>
    <property type="match status" value="1"/>
</dbReference>
<evidence type="ECO:0000256" key="1">
    <source>
        <dbReference type="SAM" id="MobiDB-lite"/>
    </source>
</evidence>
<evidence type="ECO:0000313" key="4">
    <source>
        <dbReference type="Proteomes" id="UP001498398"/>
    </source>
</evidence>
<comment type="caution">
    <text evidence="3">The sequence shown here is derived from an EMBL/GenBank/DDBJ whole genome shotgun (WGS) entry which is preliminary data.</text>
</comment>
<dbReference type="InterPro" id="IPR011009">
    <property type="entry name" value="Kinase-like_dom_sf"/>
</dbReference>
<dbReference type="InterPro" id="IPR000719">
    <property type="entry name" value="Prot_kinase_dom"/>
</dbReference>
<dbReference type="Gene3D" id="1.10.510.10">
    <property type="entry name" value="Transferase(Phosphotransferase) domain 1"/>
    <property type="match status" value="1"/>
</dbReference>
<feature type="region of interest" description="Disordered" evidence="1">
    <location>
        <begin position="476"/>
        <end position="558"/>
    </location>
</feature>
<dbReference type="EMBL" id="JBANRG010000045">
    <property type="protein sequence ID" value="KAK7446058.1"/>
    <property type="molecule type" value="Genomic_DNA"/>
</dbReference>
<dbReference type="InterPro" id="IPR040976">
    <property type="entry name" value="Pkinase_fungal"/>
</dbReference>
<dbReference type="PANTHER" id="PTHR38248:SF2">
    <property type="entry name" value="FUNK1 11"/>
    <property type="match status" value="1"/>
</dbReference>
<sequence length="996" mass="111544">MPLYIARRFSSAPFLLLPSLTIQPPWFSPQATGLLVMDEPDVVPEDSLPCPPFPIPDNDDINITPQNIGSSSHPNFEENHNVVHVNRYLSEDVDKRIRFSSEDFLELILDLSPAAFLEMTEENGSIHRVISNEDFRKAWEAYIEAVPKEETYEKNLYPLLVNLIDTATNIVYGEDRPFFFDGSVKVVQGSYASRKPDIPSLLSEFGFPTDAKTMKKVKFYWPMIQSWLEVKHYAGISLDYGPLAGRGFCSSRPTPLKNPTKKPTATPGKKNKMAANSPSKVSVLSEATTQEDGIGESVNAVASMLQITTNHIDSPLTTPPRTSARILKRNHEDLASDLTGEARDTEGGLVSDQDRKRIRMDINAEAAIAFVPQEPVLGSELSPSAEAKLSKTQLQHHTLLQCAGYGLETLSSGLLRSHSISIVVDSFNVQVTYYDRSMIALSEPVNLKTDHGRNIFLAVVLHLSAFSSKKLGLIPVKGSDSQSQPESESESESVSVSESQSESGSKSRSESESQSTSQSESGSKSRSESEPQSTSQSESESQSTSQSESGSQSRDRTTFPTIYPLLSDQYLIELQHQIQHSTPMKPTLKSISDSCGAFPGCNAFYDCKLTLGNGAVLNLKETLYRSHSVIGRGTTVIKAEHNDSDVAVKISFLSASRDAEDELIQQAHQQAKDEHAWAKNHLPAIICSETRPLVDMPQLRLAEFLKRFSDIPQYDTRVLRITVQEILQPITDLTDAKEIAQVLLDTLQIHRWLVDHGRILHRDISPANIMFCRADGRVYGVLNDFDLASKLPLGSNSKCETTSLRRTGTIPYLPFDILNGTWTGGPTYHHDLEAFFYVIAVLCGDYQKKDGSTHLDKVPVGHRQFNKWFQADITAVAADKTSWVRTPKVPYSTTPFFGMKFYNLIKRLRRRLRFGHRQKCDHEDSEDDRPELFDQKCDHEDSEDDRPEPFDWLTLGGQVTYEEFKQAMLEELSDFVLITSYEKYEGLRREDFVLPP</sequence>
<dbReference type="Proteomes" id="UP001498398">
    <property type="component" value="Unassembled WGS sequence"/>
</dbReference>
<evidence type="ECO:0000259" key="2">
    <source>
        <dbReference type="PROSITE" id="PS50011"/>
    </source>
</evidence>
<feature type="compositionally biased region" description="Basic and acidic residues" evidence="1">
    <location>
        <begin position="930"/>
        <end position="939"/>
    </location>
</feature>
<proteinExistence type="predicted"/>
<dbReference type="SUPFAM" id="SSF56112">
    <property type="entry name" value="Protein kinase-like (PK-like)"/>
    <property type="match status" value="1"/>
</dbReference>
<organism evidence="3 4">
    <name type="scientific">Marasmiellus scandens</name>
    <dbReference type="NCBI Taxonomy" id="2682957"/>
    <lineage>
        <taxon>Eukaryota</taxon>
        <taxon>Fungi</taxon>
        <taxon>Dikarya</taxon>
        <taxon>Basidiomycota</taxon>
        <taxon>Agaricomycotina</taxon>
        <taxon>Agaricomycetes</taxon>
        <taxon>Agaricomycetidae</taxon>
        <taxon>Agaricales</taxon>
        <taxon>Marasmiineae</taxon>
        <taxon>Omphalotaceae</taxon>
        <taxon>Marasmiellus</taxon>
    </lineage>
</organism>
<feature type="compositionally biased region" description="Polar residues" evidence="1">
    <location>
        <begin position="274"/>
        <end position="290"/>
    </location>
</feature>
<feature type="region of interest" description="Disordered" evidence="1">
    <location>
        <begin position="251"/>
        <end position="290"/>
    </location>
</feature>
<accession>A0ABR1J1B3</accession>
<name>A0ABR1J1B3_9AGAR</name>
<feature type="region of interest" description="Disordered" evidence="1">
    <location>
        <begin position="919"/>
        <end position="949"/>
    </location>
</feature>
<evidence type="ECO:0000313" key="3">
    <source>
        <dbReference type="EMBL" id="KAK7446058.1"/>
    </source>
</evidence>
<feature type="compositionally biased region" description="Low complexity" evidence="1">
    <location>
        <begin position="530"/>
        <end position="552"/>
    </location>
</feature>